<protein>
    <submittedName>
        <fullName evidence="1">Uncharacterized protein</fullName>
    </submittedName>
</protein>
<accession>X1BBP6</accession>
<gene>
    <name evidence="1" type="ORF">S01H4_25668</name>
</gene>
<proteinExistence type="predicted"/>
<comment type="caution">
    <text evidence="1">The sequence shown here is derived from an EMBL/GenBank/DDBJ whole genome shotgun (WGS) entry which is preliminary data.</text>
</comment>
<name>X1BBP6_9ZZZZ</name>
<feature type="non-terminal residue" evidence="1">
    <location>
        <position position="277"/>
    </location>
</feature>
<dbReference type="AlphaFoldDB" id="X1BBP6"/>
<sequence length="277" mass="31775">YEYPLFKTLGIDRIGVRNALVSLGVVSELDDLPWDTFYEILMELPEIDPDGNVARSLYRTFGSRDEWEASSQCDAQKRFFEEGKMFGRLGSKYDYFPVNQLYYLDNLTLPEHVARLFPLLELDRRRGAAKVKKLFNVEPLTAQKIQAAIRITEFSEHPSTEAFQYEIERLKPYVYALRTQEDSDRSEIGPLKRLKINLCKSAKVEIEVGDRKEIADLKQGDSVYDGDVVYLVAELVDYDRFVLTDIVIADAVGEIMSNILRVDLNNEVARLATCPPE</sequence>
<reference evidence="1" key="1">
    <citation type="journal article" date="2014" name="Front. Microbiol.">
        <title>High frequency of phylogenetically diverse reductive dehalogenase-homologous genes in deep subseafloor sedimentary metagenomes.</title>
        <authorList>
            <person name="Kawai M."/>
            <person name="Futagami T."/>
            <person name="Toyoda A."/>
            <person name="Takaki Y."/>
            <person name="Nishi S."/>
            <person name="Hori S."/>
            <person name="Arai W."/>
            <person name="Tsubouchi T."/>
            <person name="Morono Y."/>
            <person name="Uchiyama I."/>
            <person name="Ito T."/>
            <person name="Fujiyama A."/>
            <person name="Inagaki F."/>
            <person name="Takami H."/>
        </authorList>
    </citation>
    <scope>NUCLEOTIDE SEQUENCE</scope>
    <source>
        <strain evidence="1">Expedition CK06-06</strain>
    </source>
</reference>
<organism evidence="1">
    <name type="scientific">marine sediment metagenome</name>
    <dbReference type="NCBI Taxonomy" id="412755"/>
    <lineage>
        <taxon>unclassified sequences</taxon>
        <taxon>metagenomes</taxon>
        <taxon>ecological metagenomes</taxon>
    </lineage>
</organism>
<feature type="non-terminal residue" evidence="1">
    <location>
        <position position="1"/>
    </location>
</feature>
<dbReference type="EMBL" id="BART01012245">
    <property type="protein sequence ID" value="GAG78657.1"/>
    <property type="molecule type" value="Genomic_DNA"/>
</dbReference>
<evidence type="ECO:0000313" key="1">
    <source>
        <dbReference type="EMBL" id="GAG78657.1"/>
    </source>
</evidence>